<dbReference type="EMBL" id="AZAJ01000001">
    <property type="protein sequence ID" value="ETA68722.1"/>
    <property type="molecule type" value="Genomic_DNA"/>
</dbReference>
<name>W9DYE4_METTI</name>
<evidence type="ECO:0000256" key="1">
    <source>
        <dbReference type="SAM" id="Phobius"/>
    </source>
</evidence>
<gene>
    <name evidence="2" type="ORF">MettiDRAFT_2201</name>
</gene>
<accession>W9DYE4</accession>
<feature type="transmembrane region" description="Helical" evidence="1">
    <location>
        <begin position="85"/>
        <end position="103"/>
    </location>
</feature>
<feature type="transmembrane region" description="Helical" evidence="1">
    <location>
        <begin position="109"/>
        <end position="127"/>
    </location>
</feature>
<evidence type="ECO:0000313" key="3">
    <source>
        <dbReference type="Proteomes" id="UP000019483"/>
    </source>
</evidence>
<organism evidence="2 3">
    <name type="scientific">Methanolobus tindarius DSM 2278</name>
    <dbReference type="NCBI Taxonomy" id="1090322"/>
    <lineage>
        <taxon>Archaea</taxon>
        <taxon>Methanobacteriati</taxon>
        <taxon>Methanobacteriota</taxon>
        <taxon>Stenosarchaea group</taxon>
        <taxon>Methanomicrobia</taxon>
        <taxon>Methanosarcinales</taxon>
        <taxon>Methanosarcinaceae</taxon>
        <taxon>Methanolobus</taxon>
    </lineage>
</organism>
<comment type="caution">
    <text evidence="2">The sequence shown here is derived from an EMBL/GenBank/DDBJ whole genome shotgun (WGS) entry which is preliminary data.</text>
</comment>
<keyword evidence="1" id="KW-0472">Membrane</keyword>
<proteinExistence type="predicted"/>
<keyword evidence="1" id="KW-1133">Transmembrane helix</keyword>
<evidence type="ECO:0000313" key="2">
    <source>
        <dbReference type="EMBL" id="ETA68722.1"/>
    </source>
</evidence>
<reference evidence="2 3" key="1">
    <citation type="submission" date="2013-08" db="EMBL/GenBank/DDBJ databases">
        <authorList>
            <consortium name="DOE Joint Genome Institute"/>
            <person name="Eisen J."/>
            <person name="Huntemann M."/>
            <person name="Han J."/>
            <person name="Chen A."/>
            <person name="Kyrpides N."/>
            <person name="Mavromatis K."/>
            <person name="Markowitz V."/>
            <person name="Palaniappan K."/>
            <person name="Ivanova N."/>
            <person name="Schaumberg A."/>
            <person name="Pati A."/>
            <person name="Liolios K."/>
            <person name="Nordberg H.P."/>
            <person name="Cantor M.N."/>
            <person name="Hua S.X."/>
            <person name="Woyke T."/>
        </authorList>
    </citation>
    <scope>NUCLEOTIDE SEQUENCE [LARGE SCALE GENOMIC DNA]</scope>
    <source>
        <strain evidence="2 3">DSM 2278</strain>
    </source>
</reference>
<keyword evidence="3" id="KW-1185">Reference proteome</keyword>
<protein>
    <submittedName>
        <fullName evidence="2">Uncharacterized protein</fullName>
    </submittedName>
</protein>
<dbReference type="Proteomes" id="UP000019483">
    <property type="component" value="Unassembled WGS sequence"/>
</dbReference>
<sequence length="138" mass="15942">MPIPEVNNHEDDMYLCCPNCGYTGLYYETGMKLGPIYHCKRCGYIGTFVIEANQEMRATIEKGLTKKIDDNPFTADEYIPLKRKILYSTIVMSAIYYALVHLFPEYSTTLSLALFFFYFLILLFTLSKMNSIKNSLKP</sequence>
<keyword evidence="1" id="KW-0812">Transmembrane</keyword>
<dbReference type="AlphaFoldDB" id="W9DYE4"/>